<gene>
    <name evidence="1" type="ORF">K5L39_16115</name>
</gene>
<evidence type="ECO:0008006" key="3">
    <source>
        <dbReference type="Google" id="ProtNLM"/>
    </source>
</evidence>
<proteinExistence type="predicted"/>
<dbReference type="Proteomes" id="UP001299283">
    <property type="component" value="Unassembled WGS sequence"/>
</dbReference>
<evidence type="ECO:0000313" key="1">
    <source>
        <dbReference type="EMBL" id="MEB3070712.1"/>
    </source>
</evidence>
<comment type="caution">
    <text evidence="1">The sequence shown here is derived from an EMBL/GenBank/DDBJ whole genome shotgun (WGS) entry which is preliminary data.</text>
</comment>
<protein>
    <recommendedName>
        <fullName evidence="3">AttH domain-containing protein</fullName>
    </recommendedName>
</protein>
<keyword evidence="2" id="KW-1185">Reference proteome</keyword>
<evidence type="ECO:0000313" key="2">
    <source>
        <dbReference type="Proteomes" id="UP001299283"/>
    </source>
</evidence>
<dbReference type="RefSeq" id="WP_329779623.1">
    <property type="nucleotide sequence ID" value="NZ_JAYJJQ010000016.1"/>
</dbReference>
<dbReference type="EMBL" id="JAYJJQ010000016">
    <property type="protein sequence ID" value="MEB3070712.1"/>
    <property type="molecule type" value="Genomic_DNA"/>
</dbReference>
<accession>A0ABU5YZZ2</accession>
<sequence length="345" mass="38536">MSAGTPPAWKWPSRRRGNFEFRSLVNTCEFVARDAWCEREFFGLRPMATYWWSCLTDDDGNFLAPMRKVNTELSGGLQLSSNVDADNLEITSQAFEASHRGAGVRWTLSEDNTSFRVAAEQTPHSQPFAFDISDDQLAWSEGELLDLRGPKLGLGYQWYTPNIDERGGNLYVSQPFRVTGHVRGRPVRGFVSMDNFYGPVGQVYNNGPIFNVLELAWVTFGNIYGDGSHEFGALCLGKEHWGFAVVADQTGPIVETTELTADVQLDADNYVATARYCAGGTEWCFTAAERGQMRSLAAARGDAYHGQAGAVRRVGDTRVPETSLAWIETFPLNGLDRRYRGERRR</sequence>
<name>A0ABU5YZZ2_9MYCO</name>
<organism evidence="1 2">
    <name type="scientific">[Mycobacterium] vasticus</name>
    <dbReference type="NCBI Taxonomy" id="2875777"/>
    <lineage>
        <taxon>Bacteria</taxon>
        <taxon>Bacillati</taxon>
        <taxon>Actinomycetota</taxon>
        <taxon>Actinomycetes</taxon>
        <taxon>Mycobacteriales</taxon>
        <taxon>Mycobacteriaceae</taxon>
        <taxon>Mycolicibacter</taxon>
    </lineage>
</organism>
<reference evidence="1 2" key="1">
    <citation type="submission" date="2023-12" db="EMBL/GenBank/DDBJ databases">
        <title>Description of new species of Mycobacterium terrae complex isolated from sewage at the Sao Paulo Zoological Park Foundation in Brazil.</title>
        <authorList>
            <person name="Romagnoli C.L."/>
            <person name="Conceicao E.C."/>
            <person name="Machado E."/>
            <person name="Barreto L.B.P.F."/>
            <person name="Sharma A."/>
            <person name="Silva N.M."/>
            <person name="Marques L.E."/>
            <person name="Juliana M.A."/>
            <person name="Lourenco M.C.S."/>
            <person name="Digiampietri L.A."/>
            <person name="Suffys P.N."/>
            <person name="Viana-Niero C."/>
        </authorList>
    </citation>
    <scope>NUCLEOTIDE SEQUENCE [LARGE SCALE GENOMIC DNA]</scope>
    <source>
        <strain evidence="1 2">MYC017</strain>
    </source>
</reference>